<reference evidence="5 6" key="1">
    <citation type="submission" date="2018-05" db="EMBL/GenBank/DDBJ databases">
        <title>Genomic Encyclopedia of Type Strains, Phase IV (KMG-IV): sequencing the most valuable type-strain genomes for metagenomic binning, comparative biology and taxonomic classification.</title>
        <authorList>
            <person name="Goeker M."/>
        </authorList>
    </citation>
    <scope>NUCLEOTIDE SEQUENCE [LARGE SCALE GENOMIC DNA]</scope>
    <source>
        <strain evidence="5 6">JC118</strain>
    </source>
</reference>
<dbReference type="SUPFAM" id="SSF56091">
    <property type="entry name" value="DNA ligase/mRNA capping enzyme, catalytic domain"/>
    <property type="match status" value="1"/>
</dbReference>
<dbReference type="InterPro" id="IPR029710">
    <property type="entry name" value="LIG4"/>
</dbReference>
<dbReference type="GO" id="GO:0005524">
    <property type="term" value="F:ATP binding"/>
    <property type="evidence" value="ECO:0007669"/>
    <property type="project" value="InterPro"/>
</dbReference>
<dbReference type="EMBL" id="QJKH01000025">
    <property type="protein sequence ID" value="PXX74134.1"/>
    <property type="molecule type" value="Genomic_DNA"/>
</dbReference>
<dbReference type="InterPro" id="IPR012340">
    <property type="entry name" value="NA-bd_OB-fold"/>
</dbReference>
<dbReference type="CDD" id="cd07906">
    <property type="entry name" value="Adenylation_DNA_ligase_LigD_LigC"/>
    <property type="match status" value="1"/>
</dbReference>
<keyword evidence="2" id="KW-0436">Ligase</keyword>
<name>A0A318KC38_9FIRM</name>
<evidence type="ECO:0000256" key="2">
    <source>
        <dbReference type="ARBA" id="ARBA00022598"/>
    </source>
</evidence>
<evidence type="ECO:0000259" key="4">
    <source>
        <dbReference type="PROSITE" id="PS50160"/>
    </source>
</evidence>
<dbReference type="GO" id="GO:0006297">
    <property type="term" value="P:nucleotide-excision repair, DNA gap filling"/>
    <property type="evidence" value="ECO:0007669"/>
    <property type="project" value="TreeGrafter"/>
</dbReference>
<dbReference type="GO" id="GO:0006303">
    <property type="term" value="P:double-strand break repair via nonhomologous end joining"/>
    <property type="evidence" value="ECO:0007669"/>
    <property type="project" value="TreeGrafter"/>
</dbReference>
<dbReference type="AlphaFoldDB" id="A0A318KC38"/>
<gene>
    <name evidence="5" type="ORF">DES51_1258</name>
</gene>
<dbReference type="GO" id="GO:0003910">
    <property type="term" value="F:DNA ligase (ATP) activity"/>
    <property type="evidence" value="ECO:0007669"/>
    <property type="project" value="UniProtKB-EC"/>
</dbReference>
<protein>
    <recommendedName>
        <fullName evidence="1">DNA ligase (ATP)</fullName>
        <ecNumber evidence="1">6.5.1.1</ecNumber>
    </recommendedName>
</protein>
<dbReference type="Gene3D" id="2.40.50.140">
    <property type="entry name" value="Nucleic acid-binding proteins"/>
    <property type="match status" value="1"/>
</dbReference>
<dbReference type="InterPro" id="IPR012310">
    <property type="entry name" value="DNA_ligase_ATP-dep_cent"/>
</dbReference>
<proteinExistence type="predicted"/>
<dbReference type="PANTHER" id="PTHR45997">
    <property type="entry name" value="DNA LIGASE 4"/>
    <property type="match status" value="1"/>
</dbReference>
<dbReference type="OrthoDB" id="9802472at2"/>
<dbReference type="Pfam" id="PF04679">
    <property type="entry name" value="DNA_ligase_A_C"/>
    <property type="match status" value="1"/>
</dbReference>
<evidence type="ECO:0000256" key="1">
    <source>
        <dbReference type="ARBA" id="ARBA00012727"/>
    </source>
</evidence>
<dbReference type="GO" id="GO:0003677">
    <property type="term" value="F:DNA binding"/>
    <property type="evidence" value="ECO:0007669"/>
    <property type="project" value="InterPro"/>
</dbReference>
<dbReference type="RefSeq" id="WP_022938573.1">
    <property type="nucleotide sequence ID" value="NZ_CABKRQ010000005.1"/>
</dbReference>
<dbReference type="EC" id="6.5.1.1" evidence="1"/>
<keyword evidence="6" id="KW-1185">Reference proteome</keyword>
<dbReference type="PANTHER" id="PTHR45997:SF1">
    <property type="entry name" value="DNA LIGASE 4"/>
    <property type="match status" value="1"/>
</dbReference>
<dbReference type="PROSITE" id="PS50160">
    <property type="entry name" value="DNA_LIGASE_A3"/>
    <property type="match status" value="1"/>
</dbReference>
<evidence type="ECO:0000256" key="3">
    <source>
        <dbReference type="ARBA" id="ARBA00034003"/>
    </source>
</evidence>
<dbReference type="PROSITE" id="PS00697">
    <property type="entry name" value="DNA_LIGASE_A1"/>
    <property type="match status" value="1"/>
</dbReference>
<dbReference type="InterPro" id="IPR012309">
    <property type="entry name" value="DNA_ligase_ATP-dep_C"/>
</dbReference>
<dbReference type="Gene3D" id="3.30.470.30">
    <property type="entry name" value="DNA ligase/mRNA capping enzyme"/>
    <property type="match status" value="1"/>
</dbReference>
<accession>A0A318KC38</accession>
<dbReference type="InterPro" id="IPR016059">
    <property type="entry name" value="DNA_ligase_ATP-dep_CS"/>
</dbReference>
<dbReference type="STRING" id="1034346.GCA_000313565_02270"/>
<dbReference type="GO" id="GO:0006310">
    <property type="term" value="P:DNA recombination"/>
    <property type="evidence" value="ECO:0007669"/>
    <property type="project" value="InterPro"/>
</dbReference>
<dbReference type="SUPFAM" id="SSF50249">
    <property type="entry name" value="Nucleic acid-binding proteins"/>
    <property type="match status" value="1"/>
</dbReference>
<sequence length="311" mass="36197">MNPYADHGIKPMLIGKEQPIFDDPDFIYELKFDGVRCIAYIEKDGVELRNKRNLRLNDKFPELKDIYKQVKRPCILDGELYIYKDERTDFFAIQKRTLTSDRFKIQLTASRQPAAFTAFDVLYDRELCLMKKPLMERKKILAKLIDETERINVSRYIEEQGTALYELTADRQLEGVVAKRKNSLYFEDKRTHDWIKCKHLLDDDYVICGYIPKEKGIVSLVLAQYDAGQLVYCGHVTMGVSLNYLIDHTSASKQCPFNEIPKGNEEAIWISPYLVGTVKFMEYTETGGLRQPVFKGFREDKKPEQCQAKAK</sequence>
<comment type="caution">
    <text evidence="5">The sequence shown here is derived from an EMBL/GenBank/DDBJ whole genome shotgun (WGS) entry which is preliminary data.</text>
</comment>
<dbReference type="Gene3D" id="3.30.1490.70">
    <property type="match status" value="1"/>
</dbReference>
<evidence type="ECO:0000313" key="6">
    <source>
        <dbReference type="Proteomes" id="UP000247612"/>
    </source>
</evidence>
<feature type="domain" description="ATP-dependent DNA ligase family profile" evidence="4">
    <location>
        <begin position="107"/>
        <end position="198"/>
    </location>
</feature>
<evidence type="ECO:0000313" key="5">
    <source>
        <dbReference type="EMBL" id="PXX74134.1"/>
    </source>
</evidence>
<dbReference type="Pfam" id="PF01068">
    <property type="entry name" value="DNA_ligase_A_M"/>
    <property type="match status" value="1"/>
</dbReference>
<organism evidence="5 6">
    <name type="scientific">Dielma fastidiosa</name>
    <dbReference type="NCBI Taxonomy" id="1034346"/>
    <lineage>
        <taxon>Bacteria</taxon>
        <taxon>Bacillati</taxon>
        <taxon>Bacillota</taxon>
        <taxon>Erysipelotrichia</taxon>
        <taxon>Erysipelotrichales</taxon>
        <taxon>Erysipelotrichaceae</taxon>
        <taxon>Dielma</taxon>
    </lineage>
</organism>
<dbReference type="Proteomes" id="UP000247612">
    <property type="component" value="Unassembled WGS sequence"/>
</dbReference>
<comment type="catalytic activity">
    <reaction evidence="3">
        <text>ATP + (deoxyribonucleotide)n-3'-hydroxyl + 5'-phospho-(deoxyribonucleotide)m = (deoxyribonucleotide)n+m + AMP + diphosphate.</text>
        <dbReference type="EC" id="6.5.1.1"/>
    </reaction>
</comment>
<dbReference type="CDD" id="cd07971">
    <property type="entry name" value="OBF_DNA_ligase_LigD"/>
    <property type="match status" value="1"/>
</dbReference>